<dbReference type="WBParaSite" id="RSKR_0000740700.1">
    <property type="protein sequence ID" value="RSKR_0000740700.1"/>
    <property type="gene ID" value="RSKR_0000740700"/>
</dbReference>
<proteinExistence type="predicted"/>
<sequence>MLLKIIIRFVLCFNFIYIPNKCFAKKRLELKELESKLNDAEKYNKNLYPNEDLEIPTNIVIQMYIEGMSSFRAATMDFQVDIYFQQLWVDKRLKHSGSKRILIKDKHTFAMIWTPGLYFANAKEAAFHDVTDPNFLVWIYPNGTVFYDTRISLNVICMQNLSRYPHDTQSCKLRILSYAYDNNQLVIEWKDDSKAIDVNKDIRMIDMTLRTIRPSITNDSYASGVWSCARAEFIVDRELMHHLLQTYLPTSLIVVISWFSFWLDIDSVQAKVSLNITTLLALVTQNQAARMSLPHDSADVKAIDIWMGALMTFLFSGMIEFTLVNYYNRRTKRKREKSKNDYDACCGNSNVISNCRHNGLSKKYEDDISSKSSLFPRSHNCILRRDIE</sequence>
<evidence type="ECO:0000313" key="2">
    <source>
        <dbReference type="WBParaSite" id="RSKR_0000740700.1"/>
    </source>
</evidence>
<name>A0AC35U418_9BILA</name>
<dbReference type="Proteomes" id="UP000095286">
    <property type="component" value="Unplaced"/>
</dbReference>
<organism evidence="1 2">
    <name type="scientific">Rhabditophanes sp. KR3021</name>
    <dbReference type="NCBI Taxonomy" id="114890"/>
    <lineage>
        <taxon>Eukaryota</taxon>
        <taxon>Metazoa</taxon>
        <taxon>Ecdysozoa</taxon>
        <taxon>Nematoda</taxon>
        <taxon>Chromadorea</taxon>
        <taxon>Rhabditida</taxon>
        <taxon>Tylenchina</taxon>
        <taxon>Panagrolaimomorpha</taxon>
        <taxon>Strongyloidoidea</taxon>
        <taxon>Alloionematidae</taxon>
        <taxon>Rhabditophanes</taxon>
    </lineage>
</organism>
<protein>
    <submittedName>
        <fullName evidence="2">Ig-like domain-containing protein</fullName>
    </submittedName>
</protein>
<accession>A0AC35U418</accession>
<reference evidence="2" key="1">
    <citation type="submission" date="2016-11" db="UniProtKB">
        <authorList>
            <consortium name="WormBaseParasite"/>
        </authorList>
    </citation>
    <scope>IDENTIFICATION</scope>
    <source>
        <strain evidence="2">KR3021</strain>
    </source>
</reference>
<evidence type="ECO:0000313" key="1">
    <source>
        <dbReference type="Proteomes" id="UP000095286"/>
    </source>
</evidence>